<feature type="region of interest" description="Disordered" evidence="10">
    <location>
        <begin position="61"/>
        <end position="80"/>
    </location>
</feature>
<evidence type="ECO:0000256" key="10">
    <source>
        <dbReference type="SAM" id="MobiDB-lite"/>
    </source>
</evidence>
<name>A0AAV1SQL8_9ROSI</name>
<dbReference type="EMBL" id="CAWUPB010001197">
    <property type="protein sequence ID" value="CAK7355881.1"/>
    <property type="molecule type" value="Genomic_DNA"/>
</dbReference>
<comment type="similarity">
    <text evidence="9">Belongs to the auxin efflux carrier (TC 2.A.69.2) family.</text>
</comment>
<feature type="compositionally biased region" description="Polar residues" evidence="10">
    <location>
        <begin position="71"/>
        <end position="80"/>
    </location>
</feature>
<accession>A0AAV1SQL8</accession>
<evidence type="ECO:0000313" key="12">
    <source>
        <dbReference type="EMBL" id="CAK7355881.1"/>
    </source>
</evidence>
<dbReference type="GO" id="GO:0005789">
    <property type="term" value="C:endoplasmic reticulum membrane"/>
    <property type="evidence" value="ECO:0007669"/>
    <property type="project" value="UniProtKB-SubCell"/>
</dbReference>
<evidence type="ECO:0000256" key="6">
    <source>
        <dbReference type="ARBA" id="ARBA00023136"/>
    </source>
</evidence>
<gene>
    <name evidence="12" type="ORF">DCAF_LOCUS26144</name>
</gene>
<evidence type="ECO:0000256" key="11">
    <source>
        <dbReference type="SAM" id="Phobius"/>
    </source>
</evidence>
<protein>
    <recommendedName>
        <fullName evidence="14">PIN-like protein</fullName>
    </recommendedName>
</protein>
<proteinExistence type="inferred from homology"/>
<dbReference type="AlphaFoldDB" id="A0AAV1SQL8"/>
<evidence type="ECO:0000313" key="13">
    <source>
        <dbReference type="Proteomes" id="UP001314170"/>
    </source>
</evidence>
<dbReference type="Pfam" id="PF03547">
    <property type="entry name" value="Mem_trans"/>
    <property type="match status" value="1"/>
</dbReference>
<dbReference type="PANTHER" id="PTHR31651">
    <property type="match status" value="1"/>
</dbReference>
<evidence type="ECO:0000256" key="5">
    <source>
        <dbReference type="ARBA" id="ARBA00022989"/>
    </source>
</evidence>
<keyword evidence="7" id="KW-0927">Auxin signaling pathway</keyword>
<dbReference type="PANTHER" id="PTHR31651:SF40">
    <property type="entry name" value="SYMPORTER, PUTATIVE-RELATED"/>
    <property type="match status" value="1"/>
</dbReference>
<keyword evidence="5 11" id="KW-1133">Transmembrane helix</keyword>
<feature type="transmembrane region" description="Helical" evidence="11">
    <location>
        <begin position="253"/>
        <end position="274"/>
    </location>
</feature>
<keyword evidence="2" id="KW-0813">Transport</keyword>
<evidence type="ECO:0000256" key="8">
    <source>
        <dbReference type="ARBA" id="ARBA00025100"/>
    </source>
</evidence>
<keyword evidence="13" id="KW-1185">Reference proteome</keyword>
<dbReference type="GO" id="GO:0009734">
    <property type="term" value="P:auxin-activated signaling pathway"/>
    <property type="evidence" value="ECO:0007669"/>
    <property type="project" value="UniProtKB-KW"/>
</dbReference>
<evidence type="ECO:0000256" key="3">
    <source>
        <dbReference type="ARBA" id="ARBA00022692"/>
    </source>
</evidence>
<reference evidence="12 13" key="1">
    <citation type="submission" date="2024-01" db="EMBL/GenBank/DDBJ databases">
        <authorList>
            <person name="Waweru B."/>
        </authorList>
    </citation>
    <scope>NUCLEOTIDE SEQUENCE [LARGE SCALE GENOMIC DNA]</scope>
</reference>
<dbReference type="Proteomes" id="UP001314170">
    <property type="component" value="Unassembled WGS sequence"/>
</dbReference>
<sequence length="311" mass="34660">MDFRRVDSLRISEIIEKNGSLVRDGHSDANGSWMIGSIYLWSYVYHIMRIYSSKDSDEAKLDALPEGTESAGETSENLPQRRTGPLLALKEPSFEEGHMEHFELDCVVSQEKVKEPFLKNIKHGFQKVIKKLNLRKLFSPVIHGAIVGFFIGIIPPFHKALIGDNAPLHVVEDSAYLLGSVSYFDEMKNAKESAIPIVTLILGANLLKGLKGSTVPLMVIVGIVAVRYIILPILGAIIIKYAVRYGLLHSDPLYQFVLMLQFALPPAIGIGTMTQLFGTCQTECSVIMLCTYALATISLTLWSTFFIWLIR</sequence>
<dbReference type="InterPro" id="IPR004776">
    <property type="entry name" value="Mem_transp_PIN-like"/>
</dbReference>
<comment type="caution">
    <text evidence="12">The sequence shown here is derived from an EMBL/GenBank/DDBJ whole genome shotgun (WGS) entry which is preliminary data.</text>
</comment>
<evidence type="ECO:0000256" key="4">
    <source>
        <dbReference type="ARBA" id="ARBA00022824"/>
    </source>
</evidence>
<keyword evidence="6 11" id="KW-0472">Membrane</keyword>
<dbReference type="GO" id="GO:0080162">
    <property type="term" value="P:endoplasmic reticulum to cytosol auxin transport"/>
    <property type="evidence" value="ECO:0007669"/>
    <property type="project" value="InterPro"/>
</dbReference>
<evidence type="ECO:0000256" key="1">
    <source>
        <dbReference type="ARBA" id="ARBA00004477"/>
    </source>
</evidence>
<evidence type="ECO:0000256" key="2">
    <source>
        <dbReference type="ARBA" id="ARBA00022448"/>
    </source>
</evidence>
<feature type="transmembrane region" description="Helical" evidence="11">
    <location>
        <begin position="137"/>
        <end position="157"/>
    </location>
</feature>
<keyword evidence="3 11" id="KW-0812">Transmembrane</keyword>
<evidence type="ECO:0008006" key="14">
    <source>
        <dbReference type="Google" id="ProtNLM"/>
    </source>
</evidence>
<keyword evidence="4" id="KW-0256">Endoplasmic reticulum</keyword>
<comment type="subcellular location">
    <subcellularLocation>
        <location evidence="1">Endoplasmic reticulum membrane</location>
        <topology evidence="1">Multi-pass membrane protein</topology>
    </subcellularLocation>
</comment>
<feature type="transmembrane region" description="Helical" evidence="11">
    <location>
        <begin position="217"/>
        <end position="241"/>
    </location>
</feature>
<organism evidence="12 13">
    <name type="scientific">Dovyalis caffra</name>
    <dbReference type="NCBI Taxonomy" id="77055"/>
    <lineage>
        <taxon>Eukaryota</taxon>
        <taxon>Viridiplantae</taxon>
        <taxon>Streptophyta</taxon>
        <taxon>Embryophyta</taxon>
        <taxon>Tracheophyta</taxon>
        <taxon>Spermatophyta</taxon>
        <taxon>Magnoliopsida</taxon>
        <taxon>eudicotyledons</taxon>
        <taxon>Gunneridae</taxon>
        <taxon>Pentapetalae</taxon>
        <taxon>rosids</taxon>
        <taxon>fabids</taxon>
        <taxon>Malpighiales</taxon>
        <taxon>Salicaceae</taxon>
        <taxon>Flacourtieae</taxon>
        <taxon>Dovyalis</taxon>
    </lineage>
</organism>
<evidence type="ECO:0000256" key="7">
    <source>
        <dbReference type="ARBA" id="ARBA00023294"/>
    </source>
</evidence>
<comment type="function">
    <text evidence="8">Involved in cellular auxin homeostasis by regulating auxin metabolism. Regulates intracellular auxin accumulation at the endoplasmic reticulum and thus auxin availability for nuclear auxin signaling.</text>
</comment>
<feature type="transmembrane region" description="Helical" evidence="11">
    <location>
        <begin position="286"/>
        <end position="310"/>
    </location>
</feature>
<evidence type="ECO:0000256" key="9">
    <source>
        <dbReference type="ARBA" id="ARBA00025752"/>
    </source>
</evidence>
<dbReference type="InterPro" id="IPR045033">
    <property type="entry name" value="PILS1/3/4/5/7"/>
</dbReference>